<evidence type="ECO:0008006" key="3">
    <source>
        <dbReference type="Google" id="ProtNLM"/>
    </source>
</evidence>
<keyword evidence="2" id="KW-1185">Reference proteome</keyword>
<accession>A0A4R1JAH7</accession>
<gene>
    <name evidence="1" type="ORF">EV690_2571</name>
</gene>
<evidence type="ECO:0000313" key="1">
    <source>
        <dbReference type="EMBL" id="TCK47540.1"/>
    </source>
</evidence>
<dbReference type="Proteomes" id="UP000295565">
    <property type="component" value="Unassembled WGS sequence"/>
</dbReference>
<name>A0A4R1JAH7_9GAMM</name>
<reference evidence="1 2" key="1">
    <citation type="submission" date="2019-03" db="EMBL/GenBank/DDBJ databases">
        <title>Genomic Encyclopedia of Type Strains, Phase IV (KMG-IV): sequencing the most valuable type-strain genomes for metagenomic binning, comparative biology and taxonomic classification.</title>
        <authorList>
            <person name="Goeker M."/>
        </authorList>
    </citation>
    <scope>NUCLEOTIDE SEQUENCE [LARGE SCALE GENOMIC DNA]</scope>
    <source>
        <strain evidence="1 2">DSM 18577</strain>
    </source>
</reference>
<comment type="caution">
    <text evidence="1">The sequence shown here is derived from an EMBL/GenBank/DDBJ whole genome shotgun (WGS) entry which is preliminary data.</text>
</comment>
<dbReference type="EMBL" id="SMGD01000014">
    <property type="protein sequence ID" value="TCK47540.1"/>
    <property type="molecule type" value="Genomic_DNA"/>
</dbReference>
<dbReference type="AlphaFoldDB" id="A0A4R1JAH7"/>
<proteinExistence type="predicted"/>
<dbReference type="OrthoDB" id="5405892at2"/>
<organism evidence="1 2">
    <name type="scientific">Celerinatantimonas diazotrophica</name>
    <dbReference type="NCBI Taxonomy" id="412034"/>
    <lineage>
        <taxon>Bacteria</taxon>
        <taxon>Pseudomonadati</taxon>
        <taxon>Pseudomonadota</taxon>
        <taxon>Gammaproteobacteria</taxon>
        <taxon>Celerinatantimonadaceae</taxon>
        <taxon>Celerinatantimonas</taxon>
    </lineage>
</organism>
<evidence type="ECO:0000313" key="2">
    <source>
        <dbReference type="Proteomes" id="UP000295565"/>
    </source>
</evidence>
<sequence>MINCKQKVALNWLKKRFTGDRFSKLGLILIISLSLSSCALYKVLSSATITDGKVSQIERGYTSEDDIVSMFGQPYIKTIMGNDWQRWTYRAAGEKPYSWVDVRMPAKTLVILFHEGVVRDYRYTTH</sequence>
<protein>
    <recommendedName>
        <fullName evidence="3">Lipoprotein SmpA/OmlA domain-containing protein</fullName>
    </recommendedName>
</protein>
<dbReference type="RefSeq" id="WP_131913349.1">
    <property type="nucleotide sequence ID" value="NZ_OU594967.1"/>
</dbReference>